<accession>A0A2G1WCZ8</accession>
<dbReference type="Gene3D" id="3.90.660.20">
    <property type="entry name" value="Protoporphyrinogen oxidase, mitochondrial, domain 2"/>
    <property type="match status" value="1"/>
</dbReference>
<comment type="caution">
    <text evidence="3">The sequence shown here is derived from an EMBL/GenBank/DDBJ whole genome shotgun (WGS) entry which is preliminary data.</text>
</comment>
<dbReference type="SUPFAM" id="SSF51905">
    <property type="entry name" value="FAD/NAD(P)-binding domain"/>
    <property type="match status" value="1"/>
</dbReference>
<evidence type="ECO:0000256" key="1">
    <source>
        <dbReference type="SAM" id="MobiDB-lite"/>
    </source>
</evidence>
<evidence type="ECO:0000259" key="2">
    <source>
        <dbReference type="Pfam" id="PF01593"/>
    </source>
</evidence>
<dbReference type="PANTHER" id="PTHR42923">
    <property type="entry name" value="PROTOPORPHYRINOGEN OXIDASE"/>
    <property type="match status" value="1"/>
</dbReference>
<dbReference type="Proteomes" id="UP000225740">
    <property type="component" value="Unassembled WGS sequence"/>
</dbReference>
<dbReference type="InterPro" id="IPR036188">
    <property type="entry name" value="FAD/NAD-bd_sf"/>
</dbReference>
<sequence>MSVASPPDSTSDSASAANPNTANDGTPSTNWLVIGGGVMGLQVARDLIDRGQKVTIAEAAPTFGGLTSAWSLGDVVWDRFYHVTLLSDTKLRDLLTDLGLESQMDWVETKTGFYSGGQLISMSNTAEFLKFPPLNLIQKLRLGGTIFYASKIKNWRRLEKLSVEKWLRRWSGKGVFEKIWQPLLQAKLGEAYKQTSAAFIWAHTARMYKARRSGMKTEMFGYVPGGYATILDKWVGWLKDRGARTLTSSPARQVRKLDSGQFEVDFGDGRIEKFDNVVSTIASPVIADTVPQLSDEEKKRHRGIRYLGVVCASMLMKKPISEYYVTNITDTWVPLTAVIEMSTIVNSEKQLGGNHLVYLPKYLPDDHEGLNESDEDYKEKCLSTLEKMYDHFSRDQVIDFKIARAKYVAALATIDYSTRLPDIVTSVPGFYALNSAHIVKGNLNVNETITLGEEKFTEEVWPDYQRRVAT</sequence>
<evidence type="ECO:0000313" key="4">
    <source>
        <dbReference type="Proteomes" id="UP000225740"/>
    </source>
</evidence>
<dbReference type="Gene3D" id="3.50.50.60">
    <property type="entry name" value="FAD/NAD(P)-binding domain"/>
    <property type="match status" value="1"/>
</dbReference>
<dbReference type="OrthoDB" id="9803192at2"/>
<organism evidence="3 4">
    <name type="scientific">Rhodopirellula bahusiensis</name>
    <dbReference type="NCBI Taxonomy" id="2014065"/>
    <lineage>
        <taxon>Bacteria</taxon>
        <taxon>Pseudomonadati</taxon>
        <taxon>Planctomycetota</taxon>
        <taxon>Planctomycetia</taxon>
        <taxon>Pirellulales</taxon>
        <taxon>Pirellulaceae</taxon>
        <taxon>Rhodopirellula</taxon>
    </lineage>
</organism>
<feature type="domain" description="Amine oxidase" evidence="2">
    <location>
        <begin position="40"/>
        <end position="397"/>
    </location>
</feature>
<feature type="compositionally biased region" description="Low complexity" evidence="1">
    <location>
        <begin position="1"/>
        <end position="24"/>
    </location>
</feature>
<gene>
    <name evidence="3" type="ORF">CEE69_00515</name>
</gene>
<reference evidence="3 4" key="1">
    <citation type="submission" date="2017-06" db="EMBL/GenBank/DDBJ databases">
        <title>Description of Rhodopirellula bahusiensis sp. nov.</title>
        <authorList>
            <person name="Kizina J."/>
            <person name="Harder J."/>
        </authorList>
    </citation>
    <scope>NUCLEOTIDE SEQUENCE [LARGE SCALE GENOMIC DNA]</scope>
    <source>
        <strain evidence="3 4">SWK21</strain>
    </source>
</reference>
<dbReference type="AlphaFoldDB" id="A0A2G1WCZ8"/>
<dbReference type="NCBIfam" id="NF005560">
    <property type="entry name" value="PRK07233.1"/>
    <property type="match status" value="1"/>
</dbReference>
<dbReference type="RefSeq" id="WP_099258611.1">
    <property type="nucleotide sequence ID" value="NZ_NIZW01000001.1"/>
</dbReference>
<dbReference type="EMBL" id="NIZW01000001">
    <property type="protein sequence ID" value="PHQ36905.1"/>
    <property type="molecule type" value="Genomic_DNA"/>
</dbReference>
<dbReference type="Gene3D" id="1.10.3110.10">
    <property type="entry name" value="protoporphyrinogen ix oxidase, domain 3"/>
    <property type="match status" value="1"/>
</dbReference>
<dbReference type="InterPro" id="IPR002937">
    <property type="entry name" value="Amino_oxidase"/>
</dbReference>
<keyword evidence="4" id="KW-1185">Reference proteome</keyword>
<evidence type="ECO:0000313" key="3">
    <source>
        <dbReference type="EMBL" id="PHQ36905.1"/>
    </source>
</evidence>
<dbReference type="GO" id="GO:0016491">
    <property type="term" value="F:oxidoreductase activity"/>
    <property type="evidence" value="ECO:0007669"/>
    <property type="project" value="InterPro"/>
</dbReference>
<dbReference type="PANTHER" id="PTHR42923:SF46">
    <property type="entry name" value="AMINE OXIDASE"/>
    <property type="match status" value="1"/>
</dbReference>
<name>A0A2G1WCZ8_9BACT</name>
<dbReference type="GeneID" id="90606798"/>
<proteinExistence type="predicted"/>
<feature type="region of interest" description="Disordered" evidence="1">
    <location>
        <begin position="1"/>
        <end position="27"/>
    </location>
</feature>
<dbReference type="InterPro" id="IPR050464">
    <property type="entry name" value="Zeta_carotene_desat/Oxidored"/>
</dbReference>
<dbReference type="Pfam" id="PF01593">
    <property type="entry name" value="Amino_oxidase"/>
    <property type="match status" value="1"/>
</dbReference>
<protein>
    <submittedName>
        <fullName evidence="3">FAD-dependent oxidoreductase</fullName>
    </submittedName>
</protein>